<sequence length="500" mass="55892">MQDTESEVIASLTQIGLIADDAYAVDNLGYLRELIQSSMDNVEQQRALQHTTQSMLQHQLAEVCMRNTNLFVQAQDAIASIPESTKACERMIDIVSQSRNDAIQEAARKFEQESRATQDRRKSLLRLEESLPTVLENPTSLFERFHTCMAQGNDHEALVLATRCLVSLPDSGTIRELVQSKVHSSLSAMHRRLLRTIQDPRRPISQVRRTAQSLDELSQLVEQKKLDPGMKMSRAEICEVMLSARLPGIKAAFKSNEMAYGLDAWSDTMIPACTYALSLFVEPTLDGRTNANRQQQPNPTSEPDITVAMMAARFGIECISSLSSWMETRLNTLVRSERLSEEIGMQLRALHSQLDTILEKCSKLGLVLRRPYSLLQETALALWNQSLEHSYANTIRQADDLQAALEHEQNGLLLALNGLRVYAPSAVLPEILSALGLHLEALQSTLHWDLEQFALLVEKVATQVVCTIYGRQSPPVGLLLRYKPSLQTLLSTTHIAPNPA</sequence>
<dbReference type="EMBL" id="CP119944">
    <property type="protein sequence ID" value="WFC98826.1"/>
    <property type="molecule type" value="Genomic_DNA"/>
</dbReference>
<dbReference type="Proteomes" id="UP001219567">
    <property type="component" value="Chromosome 2"/>
</dbReference>
<proteinExistence type="predicted"/>
<organism evidence="1 2">
    <name type="scientific">Malassezia yamatoensis</name>
    <dbReference type="NCBI Taxonomy" id="253288"/>
    <lineage>
        <taxon>Eukaryota</taxon>
        <taxon>Fungi</taxon>
        <taxon>Dikarya</taxon>
        <taxon>Basidiomycota</taxon>
        <taxon>Ustilaginomycotina</taxon>
        <taxon>Malasseziomycetes</taxon>
        <taxon>Malasseziales</taxon>
        <taxon>Malasseziaceae</taxon>
        <taxon>Malassezia</taxon>
    </lineage>
</organism>
<reference evidence="1 2" key="1">
    <citation type="submission" date="2023-03" db="EMBL/GenBank/DDBJ databases">
        <title>Mating type loci evolution in Malassezia.</title>
        <authorList>
            <person name="Coelho M.A."/>
        </authorList>
    </citation>
    <scope>NUCLEOTIDE SEQUENCE [LARGE SCALE GENOMIC DNA]</scope>
    <source>
        <strain evidence="1 2">CBS 9725</strain>
    </source>
</reference>
<evidence type="ECO:0000313" key="2">
    <source>
        <dbReference type="Proteomes" id="UP001219567"/>
    </source>
</evidence>
<gene>
    <name evidence="1" type="ORF">MYAM1_001559</name>
</gene>
<dbReference type="AlphaFoldDB" id="A0AAJ5YU51"/>
<keyword evidence="2" id="KW-1185">Reference proteome</keyword>
<name>A0AAJ5YU51_9BASI</name>
<evidence type="ECO:0000313" key="1">
    <source>
        <dbReference type="EMBL" id="WFC98826.1"/>
    </source>
</evidence>
<protein>
    <submittedName>
        <fullName evidence="1">Uncharacterized protein</fullName>
    </submittedName>
</protein>
<accession>A0AAJ5YU51</accession>